<feature type="compositionally biased region" description="Low complexity" evidence="3">
    <location>
        <begin position="374"/>
        <end position="388"/>
    </location>
</feature>
<dbReference type="AlphaFoldDB" id="A0A9E7R1H4"/>
<evidence type="ECO:0000313" key="5">
    <source>
        <dbReference type="EMBL" id="UWM53529.1"/>
    </source>
</evidence>
<evidence type="ECO:0000256" key="2">
    <source>
        <dbReference type="ARBA" id="ARBA00022840"/>
    </source>
</evidence>
<organism evidence="5 6">
    <name type="scientific">Salinirubellus salinus</name>
    <dbReference type="NCBI Taxonomy" id="1364945"/>
    <lineage>
        <taxon>Archaea</taxon>
        <taxon>Methanobacteriati</taxon>
        <taxon>Methanobacteriota</taxon>
        <taxon>Stenosarchaea group</taxon>
        <taxon>Halobacteria</taxon>
        <taxon>Halobacteriales</taxon>
        <taxon>Natronomonadaceae</taxon>
        <taxon>Salinirubellus</taxon>
    </lineage>
</organism>
<dbReference type="Gene3D" id="3.40.50.300">
    <property type="entry name" value="P-loop containing nucleotide triphosphate hydrolases"/>
    <property type="match status" value="1"/>
</dbReference>
<evidence type="ECO:0000256" key="3">
    <source>
        <dbReference type="SAM" id="MobiDB-lite"/>
    </source>
</evidence>
<keyword evidence="6" id="KW-1185">Reference proteome</keyword>
<dbReference type="Proteomes" id="UP001057580">
    <property type="component" value="Chromosome"/>
</dbReference>
<reference evidence="5" key="1">
    <citation type="submission" date="2022-09" db="EMBL/GenBank/DDBJ databases">
        <title>Diverse halophilic archaea isolated from saline environments.</title>
        <authorList>
            <person name="Cui H.-L."/>
        </authorList>
    </citation>
    <scope>NUCLEOTIDE SEQUENCE</scope>
    <source>
        <strain evidence="5">ZS-35-S2</strain>
    </source>
</reference>
<evidence type="ECO:0000259" key="4">
    <source>
        <dbReference type="Pfam" id="PF06745"/>
    </source>
</evidence>
<dbReference type="InterPro" id="IPR014774">
    <property type="entry name" value="KaiC-like_dom"/>
</dbReference>
<dbReference type="RefSeq" id="WP_260592523.1">
    <property type="nucleotide sequence ID" value="NZ_CP104003.1"/>
</dbReference>
<feature type="compositionally biased region" description="Acidic residues" evidence="3">
    <location>
        <begin position="348"/>
        <end position="373"/>
    </location>
</feature>
<dbReference type="GeneID" id="74943847"/>
<dbReference type="EMBL" id="CP104003">
    <property type="protein sequence ID" value="UWM53529.1"/>
    <property type="molecule type" value="Genomic_DNA"/>
</dbReference>
<accession>A0A9E7R1H4</accession>
<dbReference type="PANTHER" id="PTHR43637">
    <property type="entry name" value="UPF0273 PROTEIN TM_0370"/>
    <property type="match status" value="1"/>
</dbReference>
<dbReference type="GO" id="GO:0005524">
    <property type="term" value="F:ATP binding"/>
    <property type="evidence" value="ECO:0007669"/>
    <property type="project" value="UniProtKB-KW"/>
</dbReference>
<dbReference type="KEGG" id="ssai:N0B31_15455"/>
<proteinExistence type="predicted"/>
<keyword evidence="2" id="KW-0067">ATP-binding</keyword>
<dbReference type="InterPro" id="IPR027417">
    <property type="entry name" value="P-loop_NTPase"/>
</dbReference>
<keyword evidence="1" id="KW-0547">Nucleotide-binding</keyword>
<feature type="region of interest" description="Disordered" evidence="3">
    <location>
        <begin position="329"/>
        <end position="416"/>
    </location>
</feature>
<gene>
    <name evidence="5" type="ORF">N0B31_15455</name>
</gene>
<dbReference type="Pfam" id="PF06745">
    <property type="entry name" value="ATPase"/>
    <property type="match status" value="1"/>
</dbReference>
<feature type="domain" description="KaiC-like" evidence="4">
    <location>
        <begin position="79"/>
        <end position="333"/>
    </location>
</feature>
<sequence>MSEDLADGSADDPPEDPPAYCDFCRMPIPTDPVRAAAAVVDGDGDTDTDEYVFCSEACRDALADAEFAFTEYHGHRRVRPGVSAFDASLPQGFPRNAFVLMSGEAGTRDRAVQAELVWRTLQRGEPVVIVSLQEPPGSVVQQFLTLEWNVLPYLERGQLHIVDAFTYRLSDRDRMFDRMDEWNKHLYDVARDATTTVRDPSDLGELHNKVDNAMRARDMVDDGLVLVDSLTELGTLVQPVRAYNFVKDLRADVCKGRFVPIFAGATLSGARDEFPHDLEYVVDGIVEMRLNQEIIADTLIKQARIRKLNGVLVIPEWHAYEYTSGTGMVLFDPEEEQEKTRKRREAEAAADAEEGEDGDGDPDEEGETADTDADAATADPATNGDGTDSPADADDPNEDARPAEAADTTASGRDEA</sequence>
<name>A0A9E7R1H4_9EURY</name>
<dbReference type="SUPFAM" id="SSF52540">
    <property type="entry name" value="P-loop containing nucleoside triphosphate hydrolases"/>
    <property type="match status" value="1"/>
</dbReference>
<dbReference type="PANTHER" id="PTHR43637:SF2">
    <property type="entry name" value="PROTEIN GVPD 1"/>
    <property type="match status" value="1"/>
</dbReference>
<evidence type="ECO:0000313" key="6">
    <source>
        <dbReference type="Proteomes" id="UP001057580"/>
    </source>
</evidence>
<evidence type="ECO:0000256" key="1">
    <source>
        <dbReference type="ARBA" id="ARBA00022741"/>
    </source>
</evidence>
<protein>
    <submittedName>
        <fullName evidence="5">RAD55 family ATPase</fullName>
    </submittedName>
</protein>